<accession>A0A1C2IDS7</accession>
<evidence type="ECO:0000313" key="2">
    <source>
        <dbReference type="EMBL" id="OCX71259.1"/>
    </source>
</evidence>
<dbReference type="Pfam" id="PF14280">
    <property type="entry name" value="DUF4365"/>
    <property type="match status" value="1"/>
</dbReference>
<dbReference type="RefSeq" id="WP_024893546.1">
    <property type="nucleotide sequence ID" value="NZ_LWRY01000140.1"/>
</dbReference>
<gene>
    <name evidence="2" type="ORF">A6M23_12085</name>
    <name evidence="3" type="ORF">A6P07_06470</name>
</gene>
<dbReference type="EMBL" id="LWSA01000077">
    <property type="protein sequence ID" value="OCX74140.1"/>
    <property type="molecule type" value="Genomic_DNA"/>
</dbReference>
<dbReference type="Proteomes" id="UP000094893">
    <property type="component" value="Unassembled WGS sequence"/>
</dbReference>
<feature type="domain" description="DUF4365" evidence="1">
    <location>
        <begin position="13"/>
        <end position="140"/>
    </location>
</feature>
<organism evidence="3 4">
    <name type="scientific">Acidithiobacillus thiooxidans</name>
    <name type="common">Thiobacillus thiooxidans</name>
    <dbReference type="NCBI Taxonomy" id="930"/>
    <lineage>
        <taxon>Bacteria</taxon>
        <taxon>Pseudomonadati</taxon>
        <taxon>Pseudomonadota</taxon>
        <taxon>Acidithiobacillia</taxon>
        <taxon>Acidithiobacillales</taxon>
        <taxon>Acidithiobacillaceae</taxon>
        <taxon>Acidithiobacillus</taxon>
    </lineage>
</organism>
<sequence>MRLPKRPETHIIEAESWRLLQSIAPKNWIVREVTERDYGIDCYIEMCRNDGEITGDLISVQLKGIKNAISWNSSSTIPTARSPSIKVETANYWNNLPVPVFLLVADLPSKDIYYVSVEEGVRNQYDKVLKQDSISFKLVKELSLSSEVGVALLPWFYMKERNHNNFVFHVTSLLSHIQPFSEFIRSNQMRDCFMEVELEQHLQFRAIYETCRTAAIYLENQWDIESLGELYKKDRDEWKDQYVYLHERTLDYALQKIEEVFPRLVRKALKLVTDSQSTYWLHKDPVFYNLCYSGEFEWSLKRIEEELGLTKA</sequence>
<dbReference type="InterPro" id="IPR025375">
    <property type="entry name" value="DUF4365"/>
</dbReference>
<evidence type="ECO:0000259" key="1">
    <source>
        <dbReference type="Pfam" id="PF14280"/>
    </source>
</evidence>
<dbReference type="EMBL" id="LWRY01000140">
    <property type="protein sequence ID" value="OCX71259.1"/>
    <property type="molecule type" value="Genomic_DNA"/>
</dbReference>
<evidence type="ECO:0000313" key="4">
    <source>
        <dbReference type="Proteomes" id="UP000094893"/>
    </source>
</evidence>
<reference evidence="3 4" key="1">
    <citation type="journal article" date="2016" name="Int. J. Mol. Sci.">
        <title>Comparative genomics of the extreme acidophile Acidithiobacillus thiooxidans reveals intraspecific divergence and niche adaptation.</title>
        <authorList>
            <person name="Zhang X."/>
            <person name="Feng X."/>
            <person name="Tao J."/>
            <person name="Ma L."/>
            <person name="Xiao Y."/>
            <person name="Liang Y."/>
            <person name="Liu X."/>
            <person name="Yin H."/>
        </authorList>
    </citation>
    <scope>NUCLEOTIDE SEQUENCE [LARGE SCALE GENOMIC DNA]</scope>
    <source>
        <strain evidence="3 4">A02</strain>
        <strain evidence="2">DXS-W</strain>
    </source>
</reference>
<dbReference type="AlphaFoldDB" id="A0A1C2IDS7"/>
<name>A0A1C2IDS7_ACITH</name>
<evidence type="ECO:0000313" key="5">
    <source>
        <dbReference type="Proteomes" id="UP000095008"/>
    </source>
</evidence>
<protein>
    <recommendedName>
        <fullName evidence="1">DUF4365 domain-containing protein</fullName>
    </recommendedName>
</protein>
<evidence type="ECO:0000313" key="3">
    <source>
        <dbReference type="EMBL" id="OCX74140.1"/>
    </source>
</evidence>
<comment type="caution">
    <text evidence="3">The sequence shown here is derived from an EMBL/GenBank/DDBJ whole genome shotgun (WGS) entry which is preliminary data.</text>
</comment>
<dbReference type="OrthoDB" id="9814042at2"/>
<proteinExistence type="predicted"/>
<dbReference type="Proteomes" id="UP000095008">
    <property type="component" value="Unassembled WGS sequence"/>
</dbReference>
<keyword evidence="5" id="KW-1185">Reference proteome</keyword>